<dbReference type="AlphaFoldDB" id="A0A7W7AH65"/>
<comment type="caution">
    <text evidence="1">The sequence shown here is derived from an EMBL/GenBank/DDBJ whole genome shotgun (WGS) entry which is preliminary data.</text>
</comment>
<keyword evidence="2" id="KW-1185">Reference proteome</keyword>
<evidence type="ECO:0008006" key="3">
    <source>
        <dbReference type="Google" id="ProtNLM"/>
    </source>
</evidence>
<reference evidence="1 2" key="1">
    <citation type="submission" date="2020-08" db="EMBL/GenBank/DDBJ databases">
        <title>Genomic Encyclopedia of Type Strains, Phase IV (KMG-IV): sequencing the most valuable type-strain genomes for metagenomic binning, comparative biology and taxonomic classification.</title>
        <authorList>
            <person name="Goeker M."/>
        </authorList>
    </citation>
    <scope>NUCLEOTIDE SEQUENCE [LARGE SCALE GENOMIC DNA]</scope>
    <source>
        <strain evidence="1 2">DSM 15867</strain>
    </source>
</reference>
<organism evidence="1 2">
    <name type="scientific">Sphingomonas abaci</name>
    <dbReference type="NCBI Taxonomy" id="237611"/>
    <lineage>
        <taxon>Bacteria</taxon>
        <taxon>Pseudomonadati</taxon>
        <taxon>Pseudomonadota</taxon>
        <taxon>Alphaproteobacteria</taxon>
        <taxon>Sphingomonadales</taxon>
        <taxon>Sphingomonadaceae</taxon>
        <taxon>Sphingomonas</taxon>
    </lineage>
</organism>
<evidence type="ECO:0000313" key="1">
    <source>
        <dbReference type="EMBL" id="MBB4616911.1"/>
    </source>
</evidence>
<proteinExistence type="predicted"/>
<dbReference type="Proteomes" id="UP000574769">
    <property type="component" value="Unassembled WGS sequence"/>
</dbReference>
<gene>
    <name evidence="1" type="ORF">GGQ96_001031</name>
</gene>
<dbReference type="Pfam" id="PF13262">
    <property type="entry name" value="DUF4054"/>
    <property type="match status" value="1"/>
</dbReference>
<accession>A0A7W7AH65</accession>
<dbReference type="EMBL" id="JACHNY010000002">
    <property type="protein sequence ID" value="MBB4616911.1"/>
    <property type="molecule type" value="Genomic_DNA"/>
</dbReference>
<evidence type="ECO:0000313" key="2">
    <source>
        <dbReference type="Proteomes" id="UP000574769"/>
    </source>
</evidence>
<protein>
    <recommendedName>
        <fullName evidence="3">DUF4054 domain-containing protein</fullName>
    </recommendedName>
</protein>
<dbReference type="RefSeq" id="WP_184112308.1">
    <property type="nucleotide sequence ID" value="NZ_JACHNY010000002.1"/>
</dbReference>
<dbReference type="InterPro" id="IPR025127">
    <property type="entry name" value="DUF4054"/>
</dbReference>
<sequence>MVTARELRIRYREFAGVANDDIDYWLDDARRIVTVAWGPDEDPALLALAAHNMAVNDVPGIAKSEADQLPAGVTKFKSASMDVSVSDAAANRSLTAGYASTRYGQDFAIMLRRNAGGPMLVGCL</sequence>
<name>A0A7W7AH65_9SPHN</name>